<accession>A0AAV1P0F9</accession>
<dbReference type="Proteomes" id="UP001314229">
    <property type="component" value="Unassembled WGS sequence"/>
</dbReference>
<reference evidence="1 2" key="1">
    <citation type="submission" date="2024-01" db="EMBL/GenBank/DDBJ databases">
        <authorList>
            <person name="Alioto T."/>
            <person name="Alioto T."/>
            <person name="Gomez Garrido J."/>
        </authorList>
    </citation>
    <scope>NUCLEOTIDE SEQUENCE [LARGE SCALE GENOMIC DNA]</scope>
</reference>
<keyword evidence="2" id="KW-1185">Reference proteome</keyword>
<organism evidence="1 2">
    <name type="scientific">Scomber scombrus</name>
    <name type="common">Atlantic mackerel</name>
    <name type="synonym">Scomber vernalis</name>
    <dbReference type="NCBI Taxonomy" id="13677"/>
    <lineage>
        <taxon>Eukaryota</taxon>
        <taxon>Metazoa</taxon>
        <taxon>Chordata</taxon>
        <taxon>Craniata</taxon>
        <taxon>Vertebrata</taxon>
        <taxon>Euteleostomi</taxon>
        <taxon>Actinopterygii</taxon>
        <taxon>Neopterygii</taxon>
        <taxon>Teleostei</taxon>
        <taxon>Neoteleostei</taxon>
        <taxon>Acanthomorphata</taxon>
        <taxon>Pelagiaria</taxon>
        <taxon>Scombriformes</taxon>
        <taxon>Scombridae</taxon>
        <taxon>Scomber</taxon>
    </lineage>
</organism>
<comment type="caution">
    <text evidence="1">The sequence shown here is derived from an EMBL/GenBank/DDBJ whole genome shotgun (WGS) entry which is preliminary data.</text>
</comment>
<evidence type="ECO:0000313" key="2">
    <source>
        <dbReference type="Proteomes" id="UP001314229"/>
    </source>
</evidence>
<dbReference type="AlphaFoldDB" id="A0AAV1P0F9"/>
<proteinExistence type="predicted"/>
<sequence length="149" mass="16264">MRKRLFSEGRSSSLFSASEIFGVDRSSEFAQKGSRERERERVLPVAAPLSLAPVLSLLSHLPPFCPLAGPLLALPAALPVRRAHQHLVARWFPQLPPPPLLDDITFLALLAPNGVWKSKGRLPFGNASLTESLSASDPRPPLTLFELAI</sequence>
<gene>
    <name evidence="1" type="ORF">FSCOSCO3_A009777</name>
</gene>
<dbReference type="EMBL" id="CAWUFR010000073">
    <property type="protein sequence ID" value="CAK6964499.1"/>
    <property type="molecule type" value="Genomic_DNA"/>
</dbReference>
<name>A0AAV1P0F9_SCOSC</name>
<protein>
    <submittedName>
        <fullName evidence="1">Uncharacterized protein</fullName>
    </submittedName>
</protein>
<evidence type="ECO:0000313" key="1">
    <source>
        <dbReference type="EMBL" id="CAK6964499.1"/>
    </source>
</evidence>